<evidence type="ECO:0000313" key="2">
    <source>
        <dbReference type="EMBL" id="GAA4948927.1"/>
    </source>
</evidence>
<feature type="transmembrane region" description="Helical" evidence="1">
    <location>
        <begin position="102"/>
        <end position="124"/>
    </location>
</feature>
<feature type="transmembrane region" description="Helical" evidence="1">
    <location>
        <begin position="183"/>
        <end position="202"/>
    </location>
</feature>
<gene>
    <name evidence="2" type="ORF">GCM10023205_06440</name>
</gene>
<feature type="transmembrane region" description="Helical" evidence="1">
    <location>
        <begin position="155"/>
        <end position="176"/>
    </location>
</feature>
<reference evidence="3" key="1">
    <citation type="journal article" date="2019" name="Int. J. Syst. Evol. Microbiol.">
        <title>The Global Catalogue of Microorganisms (GCM) 10K type strain sequencing project: providing services to taxonomists for standard genome sequencing and annotation.</title>
        <authorList>
            <consortium name="The Broad Institute Genomics Platform"/>
            <consortium name="The Broad Institute Genome Sequencing Center for Infectious Disease"/>
            <person name="Wu L."/>
            <person name="Ma J."/>
        </authorList>
    </citation>
    <scope>NUCLEOTIDE SEQUENCE [LARGE SCALE GENOMIC DNA]</scope>
    <source>
        <strain evidence="3">JCM 17986</strain>
    </source>
</reference>
<accession>A0ABP9GP41</accession>
<proteinExistence type="predicted"/>
<feature type="transmembrane region" description="Helical" evidence="1">
    <location>
        <begin position="23"/>
        <end position="43"/>
    </location>
</feature>
<dbReference type="Proteomes" id="UP001500466">
    <property type="component" value="Unassembled WGS sequence"/>
</dbReference>
<sequence>MTYTESTPVGGRAGAGEAPARRILWPLTGAAAGLLGLVSTVFLDVRAGQSGELDEMTIAKVDDIDVLYSRLGFLGGFMTVALLLVTAAAWRRHVEPRVPGSTAARVVASGLNAAAGALTLGYGWKGAMAIYGKGGPEDDAFDQQGRYVYYMLNDFGAWIGWFAVLVAAGGIAWMALRERTVSRWIGWFTVAAMLPPVVGFVVMSVPGLGAMTMPIWMAVAFTGLALGKSTITR</sequence>
<evidence type="ECO:0000256" key="1">
    <source>
        <dbReference type="SAM" id="Phobius"/>
    </source>
</evidence>
<evidence type="ECO:0008006" key="4">
    <source>
        <dbReference type="Google" id="ProtNLM"/>
    </source>
</evidence>
<keyword evidence="1" id="KW-0472">Membrane</keyword>
<comment type="caution">
    <text evidence="2">The sequence shown here is derived from an EMBL/GenBank/DDBJ whole genome shotgun (WGS) entry which is preliminary data.</text>
</comment>
<dbReference type="RefSeq" id="WP_345673682.1">
    <property type="nucleotide sequence ID" value="NZ_BAABHS010000002.1"/>
</dbReference>
<organism evidence="2 3">
    <name type="scientific">Yinghuangia aomiensis</name>
    <dbReference type="NCBI Taxonomy" id="676205"/>
    <lineage>
        <taxon>Bacteria</taxon>
        <taxon>Bacillati</taxon>
        <taxon>Actinomycetota</taxon>
        <taxon>Actinomycetes</taxon>
        <taxon>Kitasatosporales</taxon>
        <taxon>Streptomycetaceae</taxon>
        <taxon>Yinghuangia</taxon>
    </lineage>
</organism>
<protein>
    <recommendedName>
        <fullName evidence="4">DUF4386 family protein</fullName>
    </recommendedName>
</protein>
<dbReference type="EMBL" id="BAABHS010000002">
    <property type="protein sequence ID" value="GAA4948927.1"/>
    <property type="molecule type" value="Genomic_DNA"/>
</dbReference>
<keyword evidence="1" id="KW-0812">Transmembrane</keyword>
<feature type="transmembrane region" description="Helical" evidence="1">
    <location>
        <begin position="208"/>
        <end position="227"/>
    </location>
</feature>
<keyword evidence="1" id="KW-1133">Transmembrane helix</keyword>
<keyword evidence="3" id="KW-1185">Reference proteome</keyword>
<evidence type="ECO:0000313" key="3">
    <source>
        <dbReference type="Proteomes" id="UP001500466"/>
    </source>
</evidence>
<feature type="transmembrane region" description="Helical" evidence="1">
    <location>
        <begin position="71"/>
        <end position="90"/>
    </location>
</feature>
<name>A0ABP9GP41_9ACTN</name>